<evidence type="ECO:0000313" key="3">
    <source>
        <dbReference type="EMBL" id="STQ45144.1"/>
    </source>
</evidence>
<gene>
    <name evidence="3" type="ORF">NCTC12157_02871</name>
</gene>
<dbReference type="InterPro" id="IPR035965">
    <property type="entry name" value="PAS-like_dom_sf"/>
</dbReference>
<sequence>MALSNDIENLKKIDQCYKQLTGQGLFCPEEVEDRYQWLHNEAPYSILAHGRGPDPVFFYANQCALNCFKYSPEEMVQLPSRLSAGPMDRAERQVLLDTVTRDGIAKNYQGPRVDKFGETFIIYDGEVWQLGFNTDDVWGQAALFLAISPPVILSKWTRFCAKAEFKPRRSKLRGGLSGAFLLGIILRIFSMFN</sequence>
<feature type="transmembrane region" description="Helical" evidence="1">
    <location>
        <begin position="172"/>
        <end position="192"/>
    </location>
</feature>
<evidence type="ECO:0000313" key="4">
    <source>
        <dbReference type="Proteomes" id="UP000254304"/>
    </source>
</evidence>
<feature type="domain" description="MEKHLA" evidence="2">
    <location>
        <begin position="12"/>
        <end position="145"/>
    </location>
</feature>
<keyword evidence="1" id="KW-0812">Transmembrane</keyword>
<keyword evidence="1" id="KW-0472">Membrane</keyword>
<name>A0A377NEB9_9GAMM</name>
<dbReference type="SUPFAM" id="SSF55785">
    <property type="entry name" value="PYP-like sensor domain (PAS domain)"/>
    <property type="match status" value="1"/>
</dbReference>
<reference evidence="3 4" key="1">
    <citation type="submission" date="2018-06" db="EMBL/GenBank/DDBJ databases">
        <authorList>
            <consortium name="Pathogen Informatics"/>
            <person name="Doyle S."/>
        </authorList>
    </citation>
    <scope>NUCLEOTIDE SEQUENCE [LARGE SCALE GENOMIC DNA]</scope>
    <source>
        <strain evidence="3 4">NCTC12157</strain>
    </source>
</reference>
<protein>
    <submittedName>
        <fullName evidence="3">MEKHLA domain</fullName>
    </submittedName>
</protein>
<evidence type="ECO:0000256" key="1">
    <source>
        <dbReference type="SAM" id="Phobius"/>
    </source>
</evidence>
<proteinExistence type="predicted"/>
<evidence type="ECO:0000259" key="2">
    <source>
        <dbReference type="Pfam" id="PF08670"/>
    </source>
</evidence>
<dbReference type="EMBL" id="UGGO01000001">
    <property type="protein sequence ID" value="STQ45144.1"/>
    <property type="molecule type" value="Genomic_DNA"/>
</dbReference>
<dbReference type="Pfam" id="PF08670">
    <property type="entry name" value="MEKHLA"/>
    <property type="match status" value="1"/>
</dbReference>
<organism evidence="3 4">
    <name type="scientific">Ewingella americana</name>
    <dbReference type="NCBI Taxonomy" id="41202"/>
    <lineage>
        <taxon>Bacteria</taxon>
        <taxon>Pseudomonadati</taxon>
        <taxon>Pseudomonadota</taxon>
        <taxon>Gammaproteobacteria</taxon>
        <taxon>Enterobacterales</taxon>
        <taxon>Yersiniaceae</taxon>
        <taxon>Ewingella</taxon>
    </lineage>
</organism>
<accession>A0A377NEB9</accession>
<keyword evidence="1" id="KW-1133">Transmembrane helix</keyword>
<dbReference type="Proteomes" id="UP000254304">
    <property type="component" value="Unassembled WGS sequence"/>
</dbReference>
<dbReference type="InterPro" id="IPR013978">
    <property type="entry name" value="MEKHLA"/>
</dbReference>
<dbReference type="AlphaFoldDB" id="A0A377NEB9"/>